<accession>A0A5B7KFN3</accession>
<reference evidence="1 2" key="1">
    <citation type="submission" date="2019-05" db="EMBL/GenBank/DDBJ databases">
        <title>Another draft genome of Portunus trituberculatus and its Hox gene families provides insights of decapod evolution.</title>
        <authorList>
            <person name="Jeong J.-H."/>
            <person name="Song I."/>
            <person name="Kim S."/>
            <person name="Choi T."/>
            <person name="Kim D."/>
            <person name="Ryu S."/>
            <person name="Kim W."/>
        </authorList>
    </citation>
    <scope>NUCLEOTIDE SEQUENCE [LARGE SCALE GENOMIC DNA]</scope>
    <source>
        <tissue evidence="1">Muscle</tissue>
    </source>
</reference>
<organism evidence="1 2">
    <name type="scientific">Portunus trituberculatus</name>
    <name type="common">Swimming crab</name>
    <name type="synonym">Neptunus trituberculatus</name>
    <dbReference type="NCBI Taxonomy" id="210409"/>
    <lineage>
        <taxon>Eukaryota</taxon>
        <taxon>Metazoa</taxon>
        <taxon>Ecdysozoa</taxon>
        <taxon>Arthropoda</taxon>
        <taxon>Crustacea</taxon>
        <taxon>Multicrustacea</taxon>
        <taxon>Malacostraca</taxon>
        <taxon>Eumalacostraca</taxon>
        <taxon>Eucarida</taxon>
        <taxon>Decapoda</taxon>
        <taxon>Pleocyemata</taxon>
        <taxon>Brachyura</taxon>
        <taxon>Eubrachyura</taxon>
        <taxon>Portunoidea</taxon>
        <taxon>Portunidae</taxon>
        <taxon>Portuninae</taxon>
        <taxon>Portunus</taxon>
    </lineage>
</organism>
<protein>
    <submittedName>
        <fullName evidence="1">Uncharacterized protein</fullName>
    </submittedName>
</protein>
<evidence type="ECO:0000313" key="1">
    <source>
        <dbReference type="EMBL" id="MPD05517.1"/>
    </source>
</evidence>
<dbReference type="Proteomes" id="UP000324222">
    <property type="component" value="Unassembled WGS sequence"/>
</dbReference>
<evidence type="ECO:0000313" key="2">
    <source>
        <dbReference type="Proteomes" id="UP000324222"/>
    </source>
</evidence>
<name>A0A5B7KFN3_PORTR</name>
<dbReference type="AlphaFoldDB" id="A0A5B7KFN3"/>
<proteinExistence type="predicted"/>
<sequence>MDRHLDVVECRCRCKSHLQYLPATGAESTDVQLPFPRIRTVAGHLCRWRRFGGGSRKWLAGILIYDCI</sequence>
<keyword evidence="2" id="KW-1185">Reference proteome</keyword>
<gene>
    <name evidence="1" type="ORF">E2C01_101264</name>
</gene>
<dbReference type="EMBL" id="VSRR010146400">
    <property type="protein sequence ID" value="MPD05517.1"/>
    <property type="molecule type" value="Genomic_DNA"/>
</dbReference>
<comment type="caution">
    <text evidence="1">The sequence shown here is derived from an EMBL/GenBank/DDBJ whole genome shotgun (WGS) entry which is preliminary data.</text>
</comment>